<dbReference type="EC" id="2.4.1.21" evidence="4"/>
<dbReference type="Proteomes" id="UP000289794">
    <property type="component" value="Chromosome"/>
</dbReference>
<dbReference type="PANTHER" id="PTHR46401:SF2">
    <property type="entry name" value="GLYCOSYLTRANSFERASE WBBK-RELATED"/>
    <property type="match status" value="1"/>
</dbReference>
<sequence>MAGKNSKGDNILKSDYKKNLSIAMLGHKRIPSREGGIEIVVEELATRMVKLGHNVTCYNRKGHHVSGKEFDCDQLTDYKGVRLKSVFTLNKKGLAAMTASVAGAFCAAFGKYDVVHFHAEGPCAMLWFPKLFGKKCIATIHGLDHQRAKWGKFASTYIMLGEKCAVKYADEIIVLSEGVQNYFMKTYGRKTRFIPNGVVRPQIRKADIIKQKYGLEKDSYILFLGRLVPEKGLRYLIEAFKKVKTDKKLVIAGGSSDTEEFTNELKKMAENDSRILFTGFIRGQELDEIYSNAYIYTLPSDLEGMPLSLLEAMSYGNCCLVSDIEECVSVVEDKALVFKKSVVTELHKKLQSACDDETMVAAYKNKAVDFICSKYCWDDVVEKTLEVYRG</sequence>
<evidence type="ECO:0000259" key="2">
    <source>
        <dbReference type="Pfam" id="PF00534"/>
    </source>
</evidence>
<dbReference type="KEGG" id="bpro:PMF13cell1_04342"/>
<accession>A0A4P6M2R4</accession>
<dbReference type="GO" id="GO:0009011">
    <property type="term" value="F:alpha-1,4-glucan glucosyltransferase (ADP-glucose donor) activity"/>
    <property type="evidence" value="ECO:0007669"/>
    <property type="project" value="UniProtKB-EC"/>
</dbReference>
<keyword evidence="4" id="KW-0328">Glycosyltransferase</keyword>
<name>A0A4P6M2R4_9FIRM</name>
<proteinExistence type="predicted"/>
<dbReference type="CDD" id="cd03801">
    <property type="entry name" value="GT4_PimA-like"/>
    <property type="match status" value="1"/>
</dbReference>
<keyword evidence="1 4" id="KW-0808">Transferase</keyword>
<evidence type="ECO:0000313" key="5">
    <source>
        <dbReference type="Proteomes" id="UP000289794"/>
    </source>
</evidence>
<dbReference type="EMBL" id="CP035945">
    <property type="protein sequence ID" value="QBE98776.1"/>
    <property type="molecule type" value="Genomic_DNA"/>
</dbReference>
<gene>
    <name evidence="4" type="primary">glgA_1</name>
    <name evidence="4" type="ORF">PMF13cell1_04342</name>
</gene>
<evidence type="ECO:0000256" key="1">
    <source>
        <dbReference type="ARBA" id="ARBA00022679"/>
    </source>
</evidence>
<dbReference type="SUPFAM" id="SSF53756">
    <property type="entry name" value="UDP-Glycosyltransferase/glycogen phosphorylase"/>
    <property type="match status" value="1"/>
</dbReference>
<dbReference type="Pfam" id="PF00534">
    <property type="entry name" value="Glycos_transf_1"/>
    <property type="match status" value="1"/>
</dbReference>
<dbReference type="InterPro" id="IPR028098">
    <property type="entry name" value="Glyco_trans_4-like_N"/>
</dbReference>
<dbReference type="PANTHER" id="PTHR46401">
    <property type="entry name" value="GLYCOSYLTRANSFERASE WBBK-RELATED"/>
    <property type="match status" value="1"/>
</dbReference>
<dbReference type="Pfam" id="PF13439">
    <property type="entry name" value="Glyco_transf_4"/>
    <property type="match status" value="1"/>
</dbReference>
<feature type="domain" description="Glycosyltransferase subfamily 4-like N-terminal" evidence="3">
    <location>
        <begin position="35"/>
        <end position="198"/>
    </location>
</feature>
<evidence type="ECO:0000259" key="3">
    <source>
        <dbReference type="Pfam" id="PF13439"/>
    </source>
</evidence>
<dbReference type="InterPro" id="IPR001296">
    <property type="entry name" value="Glyco_trans_1"/>
</dbReference>
<dbReference type="RefSeq" id="WP_330554922.1">
    <property type="nucleotide sequence ID" value="NZ_CP035945.1"/>
</dbReference>
<evidence type="ECO:0000313" key="4">
    <source>
        <dbReference type="EMBL" id="QBE98776.1"/>
    </source>
</evidence>
<organism evidence="4 5">
    <name type="scientific">Blautia producta</name>
    <dbReference type="NCBI Taxonomy" id="33035"/>
    <lineage>
        <taxon>Bacteria</taxon>
        <taxon>Bacillati</taxon>
        <taxon>Bacillota</taxon>
        <taxon>Clostridia</taxon>
        <taxon>Lachnospirales</taxon>
        <taxon>Lachnospiraceae</taxon>
        <taxon>Blautia</taxon>
    </lineage>
</organism>
<protein>
    <submittedName>
        <fullName evidence="4">Capsular glucan synthase</fullName>
        <ecNumber evidence="4">2.4.1.21</ecNumber>
    </submittedName>
</protein>
<dbReference type="Gene3D" id="3.40.50.2000">
    <property type="entry name" value="Glycogen Phosphorylase B"/>
    <property type="match status" value="2"/>
</dbReference>
<dbReference type="AlphaFoldDB" id="A0A4P6M2R4"/>
<feature type="domain" description="Glycosyl transferase family 1" evidence="2">
    <location>
        <begin position="208"/>
        <end position="367"/>
    </location>
</feature>
<reference evidence="4 5" key="1">
    <citation type="submission" date="2019-01" db="EMBL/GenBank/DDBJ databases">
        <title>PMF-metabolizing Aryl O-demethylase.</title>
        <authorList>
            <person name="Kim M."/>
        </authorList>
    </citation>
    <scope>NUCLEOTIDE SEQUENCE [LARGE SCALE GENOMIC DNA]</scope>
    <source>
        <strain evidence="4 5">PMF1</strain>
    </source>
</reference>